<evidence type="ECO:0000313" key="4">
    <source>
        <dbReference type="Proteomes" id="UP000196980"/>
    </source>
</evidence>
<dbReference type="AlphaFoldDB" id="A0ABC8AH16"/>
<feature type="compositionally biased region" description="Basic and acidic residues" evidence="1">
    <location>
        <begin position="22"/>
        <end position="32"/>
    </location>
</feature>
<dbReference type="KEGG" id="xfh:XFHB_13180"/>
<keyword evidence="2" id="KW-1133">Transmembrane helix</keyword>
<dbReference type="Proteomes" id="UP000196980">
    <property type="component" value="Plasmid pXF64-HB"/>
</dbReference>
<keyword evidence="3" id="KW-0614">Plasmid</keyword>
<feature type="region of interest" description="Disordered" evidence="1">
    <location>
        <begin position="1"/>
        <end position="40"/>
    </location>
</feature>
<name>A0ABC8AH16_XYLFS</name>
<evidence type="ECO:0000313" key="3">
    <source>
        <dbReference type="EMBL" id="ALR07881.1"/>
    </source>
</evidence>
<proteinExistence type="predicted"/>
<gene>
    <name evidence="3" type="ORF">XFHB_13180</name>
</gene>
<keyword evidence="2" id="KW-0812">Transmembrane</keyword>
<evidence type="ECO:0000256" key="1">
    <source>
        <dbReference type="SAM" id="MobiDB-lite"/>
    </source>
</evidence>
<dbReference type="RefSeq" id="WP_088578675.1">
    <property type="nucleotide sequence ID" value="NZ_CP009886.1"/>
</dbReference>
<evidence type="ECO:0008006" key="5">
    <source>
        <dbReference type="Google" id="ProtNLM"/>
    </source>
</evidence>
<organism evidence="3 4">
    <name type="scientific">Xylella fastidiosa</name>
    <dbReference type="NCBI Taxonomy" id="2371"/>
    <lineage>
        <taxon>Bacteria</taxon>
        <taxon>Pseudomonadati</taxon>
        <taxon>Pseudomonadota</taxon>
        <taxon>Gammaproteobacteria</taxon>
        <taxon>Lysobacterales</taxon>
        <taxon>Lysobacteraceae</taxon>
        <taxon>Xylella</taxon>
    </lineage>
</organism>
<dbReference type="EMBL" id="CP009886">
    <property type="protein sequence ID" value="ALR07881.1"/>
    <property type="molecule type" value="Genomic_DNA"/>
</dbReference>
<reference evidence="4" key="1">
    <citation type="submission" date="2014-11" db="EMBL/GenBank/DDBJ databases">
        <title>Xylella fastidiosa Hib4 Genome Sequencing.</title>
        <authorList>
            <person name="Pierry P.M."/>
            <person name="da Silva A.M."/>
        </authorList>
    </citation>
    <scope>NUCLEOTIDE SEQUENCE [LARGE SCALE GENOMIC DNA]</scope>
    <source>
        <strain evidence="4">Hib4</strain>
        <plasmid evidence="4">pxf64-hb</plasmid>
    </source>
</reference>
<geneLocation type="plasmid" evidence="4">
    <name>pxf64-hb</name>
</geneLocation>
<evidence type="ECO:0000256" key="2">
    <source>
        <dbReference type="SAM" id="Phobius"/>
    </source>
</evidence>
<keyword evidence="2" id="KW-0472">Membrane</keyword>
<protein>
    <recommendedName>
        <fullName evidence="5">Type IV secretion system protein VirB10</fullName>
    </recommendedName>
</protein>
<feature type="compositionally biased region" description="Basic and acidic residues" evidence="1">
    <location>
        <begin position="1"/>
        <end position="11"/>
    </location>
</feature>
<accession>A0ABC8AH16</accession>
<feature type="transmembrane region" description="Helical" evidence="2">
    <location>
        <begin position="55"/>
        <end position="75"/>
    </location>
</feature>
<sequence>MSDPIGKDKQQDSGVDIFNMKPDTKNTSEHGKTQSSATQPEASRLLSFVSKLGTVHFVIVWAVVTSVWIGWPYVFRGSSSGKSTDTHMLTPDQAMTDASRAQQYQPVANQPAKSAAVATSNITTTAAVPASNVTATGIASGASAPAPGAASIASTQASQPTAQEIDLQAKVDDLQGKLATAEAQTAKCSTPIATVNSNVSKPKHRARHISTLPHRYVISTTPTATMGIGTGTTKRGDFTLNTVYRDQAWIQNSERTYVVQVGDVIDGMHINHIDSSRRQVMTSLGTIR</sequence>